<reference evidence="2 3" key="1">
    <citation type="submission" date="2018-08" db="EMBL/GenBank/DDBJ databases">
        <title>Wenzhouxiangella salilacus sp. nov., a novel bacterium isolated from a saline lake in Xinjiang Province, China.</title>
        <authorList>
            <person name="Han S."/>
        </authorList>
    </citation>
    <scope>NUCLEOTIDE SEQUENCE [LARGE SCALE GENOMIC DNA]</scope>
    <source>
        <strain evidence="2 3">XDB06</strain>
    </source>
</reference>
<name>A0A3E1K5X7_9GAMM</name>
<sequence length="137" mass="15130">MWRRSARRSTRRFANPASRTCSSALKAASTKSASMSDDDIVRLEGVLTAREVAELERRYSDRFDGANPPAAVDLADVESGDSSALALLLEWQSRAAERIRFEKPPESLRVIARLTGVAPLLGWADEDSNAEPAKERR</sequence>
<dbReference type="Pfam" id="PF13466">
    <property type="entry name" value="STAS_2"/>
    <property type="match status" value="1"/>
</dbReference>
<dbReference type="EMBL" id="QUZK01000046">
    <property type="protein sequence ID" value="RFF29437.1"/>
    <property type="molecule type" value="Genomic_DNA"/>
</dbReference>
<dbReference type="AlphaFoldDB" id="A0A3E1K5X7"/>
<dbReference type="InterPro" id="IPR058548">
    <property type="entry name" value="MlaB-like_STAS"/>
</dbReference>
<gene>
    <name evidence="2" type="ORF">DZC52_12375</name>
</gene>
<dbReference type="InterPro" id="IPR036513">
    <property type="entry name" value="STAS_dom_sf"/>
</dbReference>
<comment type="caution">
    <text evidence="2">The sequence shown here is derived from an EMBL/GenBank/DDBJ whole genome shotgun (WGS) entry which is preliminary data.</text>
</comment>
<evidence type="ECO:0000313" key="3">
    <source>
        <dbReference type="Proteomes" id="UP000260351"/>
    </source>
</evidence>
<feature type="domain" description="MlaB-like STAS" evidence="1">
    <location>
        <begin position="41"/>
        <end position="117"/>
    </location>
</feature>
<dbReference type="OrthoDB" id="5297990at2"/>
<accession>A0A3E1K5X7</accession>
<proteinExistence type="predicted"/>
<evidence type="ECO:0000259" key="1">
    <source>
        <dbReference type="Pfam" id="PF13466"/>
    </source>
</evidence>
<keyword evidence="3" id="KW-1185">Reference proteome</keyword>
<evidence type="ECO:0000313" key="2">
    <source>
        <dbReference type="EMBL" id="RFF29437.1"/>
    </source>
</evidence>
<dbReference type="Proteomes" id="UP000260351">
    <property type="component" value="Unassembled WGS sequence"/>
</dbReference>
<dbReference type="Gene3D" id="3.30.750.24">
    <property type="entry name" value="STAS domain"/>
    <property type="match status" value="1"/>
</dbReference>
<dbReference type="CDD" id="cd07043">
    <property type="entry name" value="STAS_anti-anti-sigma_factors"/>
    <property type="match status" value="1"/>
</dbReference>
<dbReference type="SUPFAM" id="SSF52091">
    <property type="entry name" value="SpoIIaa-like"/>
    <property type="match status" value="1"/>
</dbReference>
<protein>
    <submittedName>
        <fullName evidence="2">Anti-sigma factor antagonist</fullName>
    </submittedName>
</protein>
<organism evidence="2 3">
    <name type="scientific">Wenzhouxiangella sediminis</name>
    <dbReference type="NCBI Taxonomy" id="1792836"/>
    <lineage>
        <taxon>Bacteria</taxon>
        <taxon>Pseudomonadati</taxon>
        <taxon>Pseudomonadota</taxon>
        <taxon>Gammaproteobacteria</taxon>
        <taxon>Chromatiales</taxon>
        <taxon>Wenzhouxiangellaceae</taxon>
        <taxon>Wenzhouxiangella</taxon>
    </lineage>
</organism>